<protein>
    <submittedName>
        <fullName evidence="1">Putative secreted peptide</fullName>
    </submittedName>
</protein>
<organism evidence="1">
    <name type="scientific">Anopheles braziliensis</name>
    <dbReference type="NCBI Taxonomy" id="58242"/>
    <lineage>
        <taxon>Eukaryota</taxon>
        <taxon>Metazoa</taxon>
        <taxon>Ecdysozoa</taxon>
        <taxon>Arthropoda</taxon>
        <taxon>Hexapoda</taxon>
        <taxon>Insecta</taxon>
        <taxon>Pterygota</taxon>
        <taxon>Neoptera</taxon>
        <taxon>Endopterygota</taxon>
        <taxon>Diptera</taxon>
        <taxon>Nematocera</taxon>
        <taxon>Culicoidea</taxon>
        <taxon>Culicidae</taxon>
        <taxon>Anophelinae</taxon>
        <taxon>Anopheles</taxon>
    </lineage>
</organism>
<evidence type="ECO:0000313" key="1">
    <source>
        <dbReference type="EMBL" id="MBW31957.1"/>
    </source>
</evidence>
<reference evidence="1" key="1">
    <citation type="submission" date="2018-01" db="EMBL/GenBank/DDBJ databases">
        <title>An insight into the sialome of Amazonian anophelines.</title>
        <authorList>
            <person name="Ribeiro J.M."/>
            <person name="Scarpassa V."/>
            <person name="Calvo E."/>
        </authorList>
    </citation>
    <scope>NUCLEOTIDE SEQUENCE</scope>
    <source>
        <tissue evidence="1">Salivary glands</tissue>
    </source>
</reference>
<proteinExistence type="predicted"/>
<accession>A0A2M3ZTQ8</accession>
<sequence length="102" mass="10862">MAGWMQCFLRHRLHWTAFADGLTIAFPLQVAIGTTRVGGRPSTFDSGCCCASSDTIWGCWGCWGCCCRCGWPVPGGSGELDGPSAPPPLVPGSKLTFFWGGF</sequence>
<dbReference type="AlphaFoldDB" id="A0A2M3ZTQ8"/>
<dbReference type="EMBL" id="GGFM01011206">
    <property type="protein sequence ID" value="MBW31957.1"/>
    <property type="molecule type" value="Transcribed_RNA"/>
</dbReference>
<name>A0A2M3ZTQ8_9DIPT</name>